<evidence type="ECO:0000313" key="4">
    <source>
        <dbReference type="Proteomes" id="UP000377595"/>
    </source>
</evidence>
<dbReference type="SUPFAM" id="SSF54427">
    <property type="entry name" value="NTF2-like"/>
    <property type="match status" value="1"/>
</dbReference>
<dbReference type="Gene3D" id="3.10.450.50">
    <property type="match status" value="1"/>
</dbReference>
<dbReference type="CDD" id="cd00531">
    <property type="entry name" value="NTF2_like"/>
    <property type="match status" value="1"/>
</dbReference>
<reference evidence="3 4" key="1">
    <citation type="submission" date="2019-10" db="EMBL/GenBank/DDBJ databases">
        <title>Whole genome shotgun sequence of Acrocarpospora pleiomorpha NBRC 16267.</title>
        <authorList>
            <person name="Ichikawa N."/>
            <person name="Kimura A."/>
            <person name="Kitahashi Y."/>
            <person name="Komaki H."/>
            <person name="Oguchi A."/>
        </authorList>
    </citation>
    <scope>NUCLEOTIDE SEQUENCE [LARGE SCALE GENOMIC DNA]</scope>
    <source>
        <strain evidence="3 4">NBRC 16267</strain>
    </source>
</reference>
<keyword evidence="4" id="KW-1185">Reference proteome</keyword>
<evidence type="ECO:0000259" key="2">
    <source>
        <dbReference type="Pfam" id="PF13577"/>
    </source>
</evidence>
<comment type="caution">
    <text evidence="3">The sequence shown here is derived from an EMBL/GenBank/DDBJ whole genome shotgun (WGS) entry which is preliminary data.</text>
</comment>
<feature type="region of interest" description="Disordered" evidence="1">
    <location>
        <begin position="161"/>
        <end position="185"/>
    </location>
</feature>
<accession>A0A5M3XBK2</accession>
<dbReference type="RefSeq" id="WP_170321243.1">
    <property type="nucleotide sequence ID" value="NZ_BAAAHM010000001.1"/>
</dbReference>
<evidence type="ECO:0000313" key="3">
    <source>
        <dbReference type="EMBL" id="GES17569.1"/>
    </source>
</evidence>
<protein>
    <recommendedName>
        <fullName evidence="2">SnoaL-like domain-containing protein</fullName>
    </recommendedName>
</protein>
<gene>
    <name evidence="3" type="ORF">Aple_004640</name>
</gene>
<proteinExistence type="predicted"/>
<dbReference type="AlphaFoldDB" id="A0A5M3XBK2"/>
<organism evidence="3 4">
    <name type="scientific">Acrocarpospora pleiomorpha</name>
    <dbReference type="NCBI Taxonomy" id="90975"/>
    <lineage>
        <taxon>Bacteria</taxon>
        <taxon>Bacillati</taxon>
        <taxon>Actinomycetota</taxon>
        <taxon>Actinomycetes</taxon>
        <taxon>Streptosporangiales</taxon>
        <taxon>Streptosporangiaceae</taxon>
        <taxon>Acrocarpospora</taxon>
    </lineage>
</organism>
<dbReference type="Pfam" id="PF13577">
    <property type="entry name" value="SnoaL_4"/>
    <property type="match status" value="1"/>
</dbReference>
<dbReference type="InterPro" id="IPR037401">
    <property type="entry name" value="SnoaL-like"/>
</dbReference>
<dbReference type="InterPro" id="IPR032710">
    <property type="entry name" value="NTF2-like_dom_sf"/>
</dbReference>
<name>A0A5M3XBK2_9ACTN</name>
<sequence length="185" mass="21678">MLERLADRLAIHECLYRYARSVDRLDYEGIAACYFDDAIDTHGSYTGTALGLVEDIRSRHQVIDSAQHFVTNVIIEFDRDNLAFVESYCIAFLRMRPEDSQARQAERVSRCRYVDRFERRDGRWAIADRVVVFDESLQVDVQDLSPEDWVMSRRDRSDPVYWWGRDGHQAGNNAPKNETERQARP</sequence>
<dbReference type="EMBL" id="BLAF01000004">
    <property type="protein sequence ID" value="GES17569.1"/>
    <property type="molecule type" value="Genomic_DNA"/>
</dbReference>
<dbReference type="Proteomes" id="UP000377595">
    <property type="component" value="Unassembled WGS sequence"/>
</dbReference>
<evidence type="ECO:0000256" key="1">
    <source>
        <dbReference type="SAM" id="MobiDB-lite"/>
    </source>
</evidence>
<feature type="domain" description="SnoaL-like" evidence="2">
    <location>
        <begin position="3"/>
        <end position="129"/>
    </location>
</feature>